<dbReference type="InterPro" id="IPR050367">
    <property type="entry name" value="APC_superfamily"/>
</dbReference>
<sequence>MPMTDQIIDAHDSGGLKRNLGLRQVFFLSFGGMSPLLSLLTYGAVALVYGGPLAPLIMVIGTLLVLVNGIVVMQLSKRFRTTGGYYTYAFQALTERVGLSTGWMYLFYSSLYGMAYLVGAVFIVNSIFGISSFLIYFAIIIPSIA</sequence>
<feature type="transmembrane region" description="Helical" evidence="5">
    <location>
        <begin position="25"/>
        <end position="47"/>
    </location>
</feature>
<evidence type="ECO:0000256" key="1">
    <source>
        <dbReference type="ARBA" id="ARBA00004141"/>
    </source>
</evidence>
<evidence type="ECO:0000256" key="2">
    <source>
        <dbReference type="ARBA" id="ARBA00022692"/>
    </source>
</evidence>
<reference evidence="7" key="1">
    <citation type="submission" date="2013-08" db="EMBL/GenBank/DDBJ databases">
        <authorList>
            <person name="Mendez C."/>
            <person name="Richter M."/>
            <person name="Ferrer M."/>
            <person name="Sanchez J."/>
        </authorList>
    </citation>
    <scope>NUCLEOTIDE SEQUENCE</scope>
</reference>
<dbReference type="PANTHER" id="PTHR42770">
    <property type="entry name" value="AMINO ACID TRANSPORTER-RELATED"/>
    <property type="match status" value="1"/>
</dbReference>
<proteinExistence type="predicted"/>
<comment type="caution">
    <text evidence="7">The sequence shown here is derived from an EMBL/GenBank/DDBJ whole genome shotgun (WGS) entry which is preliminary data.</text>
</comment>
<dbReference type="AlphaFoldDB" id="T0Z6F2"/>
<feature type="transmembrane region" description="Helical" evidence="5">
    <location>
        <begin position="85"/>
        <end position="108"/>
    </location>
</feature>
<name>T0Z6F2_9ZZZZ</name>
<keyword evidence="3 5" id="KW-1133">Transmembrane helix</keyword>
<dbReference type="EMBL" id="AUZZ01007904">
    <property type="protein sequence ID" value="EQD40618.1"/>
    <property type="molecule type" value="Genomic_DNA"/>
</dbReference>
<comment type="subcellular location">
    <subcellularLocation>
        <location evidence="1">Membrane</location>
        <topology evidence="1">Multi-pass membrane protein</topology>
    </subcellularLocation>
</comment>
<dbReference type="GO" id="GO:0055085">
    <property type="term" value="P:transmembrane transport"/>
    <property type="evidence" value="ECO:0007669"/>
    <property type="project" value="InterPro"/>
</dbReference>
<dbReference type="GO" id="GO:0016020">
    <property type="term" value="C:membrane"/>
    <property type="evidence" value="ECO:0007669"/>
    <property type="project" value="UniProtKB-SubCell"/>
</dbReference>
<protein>
    <submittedName>
        <fullName evidence="7">Amino acid permease-associated region</fullName>
    </submittedName>
</protein>
<organism evidence="7">
    <name type="scientific">mine drainage metagenome</name>
    <dbReference type="NCBI Taxonomy" id="410659"/>
    <lineage>
        <taxon>unclassified sequences</taxon>
        <taxon>metagenomes</taxon>
        <taxon>ecological metagenomes</taxon>
    </lineage>
</organism>
<feature type="transmembrane region" description="Helical" evidence="5">
    <location>
        <begin position="114"/>
        <end position="141"/>
    </location>
</feature>
<evidence type="ECO:0000259" key="6">
    <source>
        <dbReference type="Pfam" id="PF00324"/>
    </source>
</evidence>
<feature type="transmembrane region" description="Helical" evidence="5">
    <location>
        <begin position="53"/>
        <end position="73"/>
    </location>
</feature>
<evidence type="ECO:0000256" key="3">
    <source>
        <dbReference type="ARBA" id="ARBA00022989"/>
    </source>
</evidence>
<keyword evidence="2 5" id="KW-0812">Transmembrane</keyword>
<evidence type="ECO:0000256" key="4">
    <source>
        <dbReference type="ARBA" id="ARBA00023136"/>
    </source>
</evidence>
<feature type="non-terminal residue" evidence="7">
    <location>
        <position position="145"/>
    </location>
</feature>
<keyword evidence="4 5" id="KW-0472">Membrane</keyword>
<evidence type="ECO:0000256" key="5">
    <source>
        <dbReference type="SAM" id="Phobius"/>
    </source>
</evidence>
<dbReference type="InterPro" id="IPR004841">
    <property type="entry name" value="AA-permease/SLC12A_dom"/>
</dbReference>
<dbReference type="PANTHER" id="PTHR42770:SF11">
    <property type="entry name" value="INNER MEMBRANE TRANSPORT PROTEIN YBAT"/>
    <property type="match status" value="1"/>
</dbReference>
<gene>
    <name evidence="7" type="ORF">B2A_10972</name>
</gene>
<feature type="domain" description="Amino acid permease/ SLC12A" evidence="6">
    <location>
        <begin position="25"/>
        <end position="128"/>
    </location>
</feature>
<accession>T0Z6F2</accession>
<dbReference type="Gene3D" id="1.20.1740.10">
    <property type="entry name" value="Amino acid/polyamine transporter I"/>
    <property type="match status" value="1"/>
</dbReference>
<reference evidence="7" key="2">
    <citation type="journal article" date="2014" name="ISME J.">
        <title>Microbial stratification in low pH oxic and suboxic macroscopic growths along an acid mine drainage.</title>
        <authorList>
            <person name="Mendez-Garcia C."/>
            <person name="Mesa V."/>
            <person name="Sprenger R.R."/>
            <person name="Richter M."/>
            <person name="Diez M.S."/>
            <person name="Solano J."/>
            <person name="Bargiela R."/>
            <person name="Golyshina O.V."/>
            <person name="Manteca A."/>
            <person name="Ramos J.L."/>
            <person name="Gallego J.R."/>
            <person name="Llorente I."/>
            <person name="Martins Dos Santos V.A."/>
            <person name="Jensen O.N."/>
            <person name="Pelaez A.I."/>
            <person name="Sanchez J."/>
            <person name="Ferrer M."/>
        </authorList>
    </citation>
    <scope>NUCLEOTIDE SEQUENCE</scope>
</reference>
<dbReference type="Pfam" id="PF00324">
    <property type="entry name" value="AA_permease"/>
    <property type="match status" value="1"/>
</dbReference>
<evidence type="ECO:0000313" key="7">
    <source>
        <dbReference type="EMBL" id="EQD40618.1"/>
    </source>
</evidence>